<evidence type="ECO:0000256" key="1">
    <source>
        <dbReference type="ARBA" id="ARBA00004123"/>
    </source>
</evidence>
<keyword evidence="4" id="KW-0539">Nucleus</keyword>
<dbReference type="PROSITE" id="PS00463">
    <property type="entry name" value="ZN2_CY6_FUNGAL_1"/>
    <property type="match status" value="1"/>
</dbReference>
<feature type="compositionally biased region" description="Low complexity" evidence="5">
    <location>
        <begin position="132"/>
        <end position="154"/>
    </location>
</feature>
<name>A0AAW0DD03_9AGAR</name>
<evidence type="ECO:0000313" key="7">
    <source>
        <dbReference type="EMBL" id="KAK7050569.1"/>
    </source>
</evidence>
<dbReference type="GO" id="GO:0003677">
    <property type="term" value="F:DNA binding"/>
    <property type="evidence" value="ECO:0007669"/>
    <property type="project" value="UniProtKB-KW"/>
</dbReference>
<dbReference type="PANTHER" id="PTHR46910:SF3">
    <property type="entry name" value="HALOTOLERANCE PROTEIN 9-RELATED"/>
    <property type="match status" value="1"/>
</dbReference>
<dbReference type="AlphaFoldDB" id="A0AAW0DD03"/>
<evidence type="ECO:0000313" key="8">
    <source>
        <dbReference type="Proteomes" id="UP001362999"/>
    </source>
</evidence>
<keyword evidence="2" id="KW-0479">Metal-binding</keyword>
<dbReference type="Gene3D" id="4.10.240.10">
    <property type="entry name" value="Zn(2)-C6 fungal-type DNA-binding domain"/>
    <property type="match status" value="1"/>
</dbReference>
<dbReference type="GO" id="GO:0008270">
    <property type="term" value="F:zinc ion binding"/>
    <property type="evidence" value="ECO:0007669"/>
    <property type="project" value="InterPro"/>
</dbReference>
<dbReference type="InterPro" id="IPR007219">
    <property type="entry name" value="XnlR_reg_dom"/>
</dbReference>
<dbReference type="Pfam" id="PF00172">
    <property type="entry name" value="Zn_clus"/>
    <property type="match status" value="1"/>
</dbReference>
<evidence type="ECO:0000259" key="6">
    <source>
        <dbReference type="PROSITE" id="PS50048"/>
    </source>
</evidence>
<dbReference type="SMART" id="SM00066">
    <property type="entry name" value="GAL4"/>
    <property type="match status" value="1"/>
</dbReference>
<comment type="caution">
    <text evidence="7">The sequence shown here is derived from an EMBL/GenBank/DDBJ whole genome shotgun (WGS) entry which is preliminary data.</text>
</comment>
<accession>A0AAW0DD03</accession>
<keyword evidence="3" id="KW-0238">DNA-binding</keyword>
<feature type="domain" description="Zn(2)-C6 fungal-type" evidence="6">
    <location>
        <begin position="20"/>
        <end position="53"/>
    </location>
</feature>
<dbReference type="InterPro" id="IPR001138">
    <property type="entry name" value="Zn2Cys6_DnaBD"/>
</dbReference>
<sequence length="900" mass="101319">MGIMANAGSSANKKQRPRPSCDICRRQKVKCDSAIQPDNKCTNCKSFNSECTHSMSRSTQHPRGTRRVRLKKADVELETRSESPLLESIRDIVDAILRQSYANPKDQESLLRLLLEVCRYARSLEQKPDTNSSESASSLSKSNDSSPEAEAAPEASSCGLLVEIEKLPDYFKRITMDVTDRRYYGRNSMIAFLRAAMEAGLDDSWTGPCKPPLTRAEYWNPLPWEVTDDPINPLRFPPPDLMRDLINIYFTHINTLLFVLHRPTFEKSVSDQLHLRDPDFGFTVLGVCALASKISNDPRVFLPGQGELSAGWKWFGQIRRPFGGPVGKPASLFQLQLCCLYIMFMKSGADLEGCWLLAGTALLQAQDMGALRPVPAGSQPSINEELIKRCCHFLSIFHSISSAFFGRPRALPPDKHLEPAIAFEDADYLESAPAHVGEGEKAKRRPALTDFLNAYIALHRIVTSSWQTTGTPHDYTQSLKPEVLAELDSRLNEWANDIPEHLLWNPYNENEVFLEQSAALYATYYHWRIIIHRPFLQGQNTGHLRSLAICTNAARSVATVASVKSRRGAAPNYMMLKPVFDSAIVLLLNMFGAARSGLQLDVERELVNVYNCMALLRRTEPRHQIAGRLYDCLCELLNISKFPFPPDMSPREHAAADQHSSENYGAESAQENFDHLAHDHLSLAVEDLENVPIYETLALSNSPRLAMYAPPVPQLQPSSAGPCPEQYGMPDGVFEVDQYYPMQQWVPYFSSVEWATQEMYKAGAGNLPVEHDFQGNEFELNVQVGWRYEIPQTLLTNPRNNVRETKCFRRGFQSSSSKFTATSRRCRNPATAAAPPGVIPESDRPAAGRCKRLICKRPSELLLSRTVSGDIVKTFRDKFLVCRKQPNFWSVRSRFGVPFY</sequence>
<dbReference type="CDD" id="cd00067">
    <property type="entry name" value="GAL4"/>
    <property type="match status" value="1"/>
</dbReference>
<keyword evidence="8" id="KW-1185">Reference proteome</keyword>
<dbReference type="InterPro" id="IPR050987">
    <property type="entry name" value="AtrR-like"/>
</dbReference>
<protein>
    <submittedName>
        <fullName evidence="7">Fungal-trans domain-containing protein</fullName>
    </submittedName>
</protein>
<evidence type="ECO:0000256" key="2">
    <source>
        <dbReference type="ARBA" id="ARBA00022723"/>
    </source>
</evidence>
<evidence type="ECO:0000256" key="5">
    <source>
        <dbReference type="SAM" id="MobiDB-lite"/>
    </source>
</evidence>
<reference evidence="7 8" key="1">
    <citation type="journal article" date="2024" name="J Genomics">
        <title>Draft genome sequencing and assembly of Favolaschia claudopus CIRM-BRFM 2984 isolated from oak limbs.</title>
        <authorList>
            <person name="Navarro D."/>
            <person name="Drula E."/>
            <person name="Chaduli D."/>
            <person name="Cazenave R."/>
            <person name="Ahrendt S."/>
            <person name="Wang J."/>
            <person name="Lipzen A."/>
            <person name="Daum C."/>
            <person name="Barry K."/>
            <person name="Grigoriev I.V."/>
            <person name="Favel A."/>
            <person name="Rosso M.N."/>
            <person name="Martin F."/>
        </authorList>
    </citation>
    <scope>NUCLEOTIDE SEQUENCE [LARGE SCALE GENOMIC DNA]</scope>
    <source>
        <strain evidence="7 8">CIRM-BRFM 2984</strain>
    </source>
</reference>
<feature type="region of interest" description="Disordered" evidence="5">
    <location>
        <begin position="824"/>
        <end position="844"/>
    </location>
</feature>
<proteinExistence type="predicted"/>
<dbReference type="GO" id="GO:0006351">
    <property type="term" value="P:DNA-templated transcription"/>
    <property type="evidence" value="ECO:0007669"/>
    <property type="project" value="InterPro"/>
</dbReference>
<organism evidence="7 8">
    <name type="scientific">Favolaschia claudopus</name>
    <dbReference type="NCBI Taxonomy" id="2862362"/>
    <lineage>
        <taxon>Eukaryota</taxon>
        <taxon>Fungi</taxon>
        <taxon>Dikarya</taxon>
        <taxon>Basidiomycota</taxon>
        <taxon>Agaricomycotina</taxon>
        <taxon>Agaricomycetes</taxon>
        <taxon>Agaricomycetidae</taxon>
        <taxon>Agaricales</taxon>
        <taxon>Marasmiineae</taxon>
        <taxon>Mycenaceae</taxon>
        <taxon>Favolaschia</taxon>
    </lineage>
</organism>
<dbReference type="GO" id="GO:0000981">
    <property type="term" value="F:DNA-binding transcription factor activity, RNA polymerase II-specific"/>
    <property type="evidence" value="ECO:0007669"/>
    <property type="project" value="InterPro"/>
</dbReference>
<dbReference type="InterPro" id="IPR036864">
    <property type="entry name" value="Zn2-C6_fun-type_DNA-bd_sf"/>
</dbReference>
<dbReference type="GO" id="GO:0005634">
    <property type="term" value="C:nucleus"/>
    <property type="evidence" value="ECO:0007669"/>
    <property type="project" value="UniProtKB-SubCell"/>
</dbReference>
<evidence type="ECO:0000256" key="4">
    <source>
        <dbReference type="ARBA" id="ARBA00023242"/>
    </source>
</evidence>
<dbReference type="PANTHER" id="PTHR46910">
    <property type="entry name" value="TRANSCRIPTION FACTOR PDR1"/>
    <property type="match status" value="1"/>
</dbReference>
<feature type="region of interest" description="Disordered" evidence="5">
    <location>
        <begin position="126"/>
        <end position="154"/>
    </location>
</feature>
<dbReference type="PROSITE" id="PS50048">
    <property type="entry name" value="ZN2_CY6_FUNGAL_2"/>
    <property type="match status" value="1"/>
</dbReference>
<gene>
    <name evidence="7" type="ORF">R3P38DRAFT_3345084</name>
</gene>
<dbReference type="CDD" id="cd12148">
    <property type="entry name" value="fungal_TF_MHR"/>
    <property type="match status" value="1"/>
</dbReference>
<dbReference type="Pfam" id="PF04082">
    <property type="entry name" value="Fungal_trans"/>
    <property type="match status" value="1"/>
</dbReference>
<dbReference type="SUPFAM" id="SSF57701">
    <property type="entry name" value="Zn2/Cys6 DNA-binding domain"/>
    <property type="match status" value="1"/>
</dbReference>
<dbReference type="EMBL" id="JAWWNJ010000008">
    <property type="protein sequence ID" value="KAK7050569.1"/>
    <property type="molecule type" value="Genomic_DNA"/>
</dbReference>
<dbReference type="Proteomes" id="UP001362999">
    <property type="component" value="Unassembled WGS sequence"/>
</dbReference>
<comment type="subcellular location">
    <subcellularLocation>
        <location evidence="1">Nucleus</location>
    </subcellularLocation>
</comment>
<evidence type="ECO:0000256" key="3">
    <source>
        <dbReference type="ARBA" id="ARBA00023125"/>
    </source>
</evidence>